<comment type="caution">
    <text evidence="2">The sequence shown here is derived from an EMBL/GenBank/DDBJ whole genome shotgun (WGS) entry which is preliminary data.</text>
</comment>
<gene>
    <name evidence="2" type="ORF">THAOC_30499</name>
</gene>
<name>K0RB86_THAOC</name>
<proteinExistence type="predicted"/>
<evidence type="ECO:0000256" key="1">
    <source>
        <dbReference type="SAM" id="MobiDB-lite"/>
    </source>
</evidence>
<dbReference type="EMBL" id="AGNL01043551">
    <property type="protein sequence ID" value="EJK50490.1"/>
    <property type="molecule type" value="Genomic_DNA"/>
</dbReference>
<sequence>MDAPESPEVQDDAIGTAMAGRFDTWMKDEVRIEALREAAEGRHRGSWVHQRVMAEMPSFSSITELDDFFRSMSVDANGIVERPIESSTRRATMTSTSTESIGAMQYQADRELTRPIAGRLDRQTRDRSACRRLRLSFSERRPMVEDAKGMAYDRGVLIKFGDDMGLDVPAEQSAGRVANLQGPKSRRIPYLLMALLERSNTMPSSNWCPFCDLPSPPARKRRRAVDAGRRESMKTMTTTRRETTRERQRVWG</sequence>
<feature type="region of interest" description="Disordered" evidence="1">
    <location>
        <begin position="217"/>
        <end position="252"/>
    </location>
</feature>
<feature type="compositionally biased region" description="Basic and acidic residues" evidence="1">
    <location>
        <begin position="224"/>
        <end position="252"/>
    </location>
</feature>
<dbReference type="AlphaFoldDB" id="K0RB86"/>
<reference evidence="2 3" key="1">
    <citation type="journal article" date="2012" name="Genome Biol.">
        <title>Genome and low-iron response of an oceanic diatom adapted to chronic iron limitation.</title>
        <authorList>
            <person name="Lommer M."/>
            <person name="Specht M."/>
            <person name="Roy A.S."/>
            <person name="Kraemer L."/>
            <person name="Andreson R."/>
            <person name="Gutowska M.A."/>
            <person name="Wolf J."/>
            <person name="Bergner S.V."/>
            <person name="Schilhabel M.B."/>
            <person name="Klostermeier U.C."/>
            <person name="Beiko R.G."/>
            <person name="Rosenstiel P."/>
            <person name="Hippler M."/>
            <person name="Laroche J."/>
        </authorList>
    </citation>
    <scope>NUCLEOTIDE SEQUENCE [LARGE SCALE GENOMIC DNA]</scope>
    <source>
        <strain evidence="2 3">CCMP1005</strain>
    </source>
</reference>
<accession>K0RB86</accession>
<organism evidence="2 3">
    <name type="scientific">Thalassiosira oceanica</name>
    <name type="common">Marine diatom</name>
    <dbReference type="NCBI Taxonomy" id="159749"/>
    <lineage>
        <taxon>Eukaryota</taxon>
        <taxon>Sar</taxon>
        <taxon>Stramenopiles</taxon>
        <taxon>Ochrophyta</taxon>
        <taxon>Bacillariophyta</taxon>
        <taxon>Coscinodiscophyceae</taxon>
        <taxon>Thalassiosirophycidae</taxon>
        <taxon>Thalassiosirales</taxon>
        <taxon>Thalassiosiraceae</taxon>
        <taxon>Thalassiosira</taxon>
    </lineage>
</organism>
<dbReference type="Proteomes" id="UP000266841">
    <property type="component" value="Unassembled WGS sequence"/>
</dbReference>
<evidence type="ECO:0000313" key="2">
    <source>
        <dbReference type="EMBL" id="EJK50490.1"/>
    </source>
</evidence>
<protein>
    <submittedName>
        <fullName evidence="2">Uncharacterized protein</fullName>
    </submittedName>
</protein>
<keyword evidence="3" id="KW-1185">Reference proteome</keyword>
<evidence type="ECO:0000313" key="3">
    <source>
        <dbReference type="Proteomes" id="UP000266841"/>
    </source>
</evidence>